<keyword evidence="3" id="KW-1185">Reference proteome</keyword>
<evidence type="ECO:0000313" key="2">
    <source>
        <dbReference type="EMBL" id="MDR6594593.1"/>
    </source>
</evidence>
<sequence length="284" mass="31591">MSEVFVTDMNILGPDRFEVGAQWPRRHTFFGPRTQASHDPMLYAETCRQAGLLIAHRAYGIPLGHNFLLDHKTYSVDAGGLATVGRPVDVTMRVSAHEVKYRSKDVAGMRLDFECFRDSHRIGTMSERWRCVSSSVYRRVRGDHFAATPFQAKVLPTVDPALVGRERPEDVLVARTDAPGTWSLQFDPDHAVLFDHGVDHVPGMVLVEGARQAALLTADDPYALPVHTDFRFLKYVEFDQECLLHAVEEPSAEADTRVVRVTLEQNGATAALGTLAMRSSCQAT</sequence>
<evidence type="ECO:0000313" key="3">
    <source>
        <dbReference type="Proteomes" id="UP001268819"/>
    </source>
</evidence>
<proteinExistence type="predicted"/>
<reference evidence="2 3" key="1">
    <citation type="submission" date="2023-07" db="EMBL/GenBank/DDBJ databases">
        <title>Sequencing the genomes of 1000 actinobacteria strains.</title>
        <authorList>
            <person name="Klenk H.-P."/>
        </authorList>
    </citation>
    <scope>NUCLEOTIDE SEQUENCE [LARGE SCALE GENOMIC DNA]</scope>
    <source>
        <strain evidence="2 3">DSM 43749</strain>
    </source>
</reference>
<protein>
    <recommendedName>
        <fullName evidence="1">A-factor biosynthesis hotdog domain-containing protein</fullName>
    </recommendedName>
</protein>
<dbReference type="InterPro" id="IPR005509">
    <property type="entry name" value="AfsA_hotdog_dom"/>
</dbReference>
<name>A0ABU1PVC6_9PSEU</name>
<feature type="domain" description="A-factor biosynthesis hotdog" evidence="1">
    <location>
        <begin position="162"/>
        <end position="277"/>
    </location>
</feature>
<accession>A0ABU1PVC6</accession>
<comment type="caution">
    <text evidence="2">The sequence shown here is derived from an EMBL/GenBank/DDBJ whole genome shotgun (WGS) entry which is preliminary data.</text>
</comment>
<gene>
    <name evidence="2" type="ORF">J2S66_002977</name>
</gene>
<dbReference type="NCBIfam" id="NF041195">
    <property type="entry name" value="ScbA_BarX_GamBu"/>
    <property type="match status" value="1"/>
</dbReference>
<evidence type="ECO:0000259" key="1">
    <source>
        <dbReference type="Pfam" id="PF03756"/>
    </source>
</evidence>
<feature type="domain" description="A-factor biosynthesis hotdog" evidence="1">
    <location>
        <begin position="2"/>
        <end position="131"/>
    </location>
</feature>
<dbReference type="InterPro" id="IPR047757">
    <property type="entry name" value="AfsA-like"/>
</dbReference>
<dbReference type="Pfam" id="PF03756">
    <property type="entry name" value="AfsA"/>
    <property type="match status" value="2"/>
</dbReference>
<dbReference type="EMBL" id="JAVDSG010000001">
    <property type="protein sequence ID" value="MDR6594593.1"/>
    <property type="molecule type" value="Genomic_DNA"/>
</dbReference>
<dbReference type="Proteomes" id="UP001268819">
    <property type="component" value="Unassembled WGS sequence"/>
</dbReference>
<organism evidence="2 3">
    <name type="scientific">Saccharothrix longispora</name>
    <dbReference type="NCBI Taxonomy" id="33920"/>
    <lineage>
        <taxon>Bacteria</taxon>
        <taxon>Bacillati</taxon>
        <taxon>Actinomycetota</taxon>
        <taxon>Actinomycetes</taxon>
        <taxon>Pseudonocardiales</taxon>
        <taxon>Pseudonocardiaceae</taxon>
        <taxon>Saccharothrix</taxon>
    </lineage>
</organism>